<dbReference type="GO" id="GO:0071949">
    <property type="term" value="F:FAD binding"/>
    <property type="evidence" value="ECO:0007669"/>
    <property type="project" value="InterPro"/>
</dbReference>
<dbReference type="AlphaFoldDB" id="A0A2S5B4P4"/>
<sequence length="513" mass="55081">MSRPRRSPAAAAAWLSAFLGVHSGVALPAQLANSDSSLAGCLYNAGLSPVTMAMSDYGSDSAAYNQRLQPEPTAILYPSSHDEIASALSCASQTGAKVSARGGGHSYASYSLDGDLVIDLGNYRNITVDGNGVASIGAGNRLGDIYLALDEQGWAVAAGVCEAVGIGGHAGFGGFGLPSRMWGLLSDQVIGYDVVLANGTAYTHLTRSSDPDLFWALNGAAPNFGIVTTYRVQAHHEPANAVTYSYYYDSPSSSEATDALLAFADFGNLSAPANLGMVATTGTNSFEISGVWYGPKIEFGSVIQRLKDDLPGGYTETVERMSWIDSAKHLAGTDDLSTHGKMLVSRDSFYAKSLMTPSTIPLERTVVQNFFEYLFTSNSSSKWFVETDLYGGRNSYINSVHLNESAFGFRDKHLTFQLYASSPTYGNPYPAYGIPFVQGMYDTLVDGMTKYGWTNDSSSPDGYAAYVNYVDPELSFDEVKNLYWGSQYDRLSSLKAVYDPTELLNSPQGIRPA</sequence>
<evidence type="ECO:0000256" key="3">
    <source>
        <dbReference type="ARBA" id="ARBA00022630"/>
    </source>
</evidence>
<dbReference type="InterPro" id="IPR036318">
    <property type="entry name" value="FAD-bd_PCMH-like_sf"/>
</dbReference>
<protein>
    <recommendedName>
        <fullName evidence="7">FAD-binding PCMH-type domain-containing protein</fullName>
    </recommendedName>
</protein>
<evidence type="ECO:0000256" key="5">
    <source>
        <dbReference type="ARBA" id="ARBA00023002"/>
    </source>
</evidence>
<feature type="chain" id="PRO_5015448565" description="FAD-binding PCMH-type domain-containing protein" evidence="6">
    <location>
        <begin position="27"/>
        <end position="513"/>
    </location>
</feature>
<dbReference type="PANTHER" id="PTHR42973:SF39">
    <property type="entry name" value="FAD-BINDING PCMH-TYPE DOMAIN-CONTAINING PROTEIN"/>
    <property type="match status" value="1"/>
</dbReference>
<proteinExistence type="inferred from homology"/>
<dbReference type="Pfam" id="PF01565">
    <property type="entry name" value="FAD_binding_4"/>
    <property type="match status" value="1"/>
</dbReference>
<dbReference type="PANTHER" id="PTHR42973">
    <property type="entry name" value="BINDING OXIDOREDUCTASE, PUTATIVE (AFU_ORTHOLOGUE AFUA_1G17690)-RELATED"/>
    <property type="match status" value="1"/>
</dbReference>
<evidence type="ECO:0000256" key="2">
    <source>
        <dbReference type="ARBA" id="ARBA00005466"/>
    </source>
</evidence>
<reference evidence="8 9" key="1">
    <citation type="journal article" date="2018" name="Front. Microbiol.">
        <title>Prospects for Fungal Bioremediation of Acidic Radioactive Waste Sites: Characterization and Genome Sequence of Rhodotorula taiwanensis MD1149.</title>
        <authorList>
            <person name="Tkavc R."/>
            <person name="Matrosova V.Y."/>
            <person name="Grichenko O.E."/>
            <person name="Gostincar C."/>
            <person name="Volpe R.P."/>
            <person name="Klimenkova P."/>
            <person name="Gaidamakova E.K."/>
            <person name="Zhou C.E."/>
            <person name="Stewart B.J."/>
            <person name="Lyman M.G."/>
            <person name="Malfatti S.A."/>
            <person name="Rubinfeld B."/>
            <person name="Courtot M."/>
            <person name="Singh J."/>
            <person name="Dalgard C.L."/>
            <person name="Hamilton T."/>
            <person name="Frey K.G."/>
            <person name="Gunde-Cimerman N."/>
            <person name="Dugan L."/>
            <person name="Daly M.J."/>
        </authorList>
    </citation>
    <scope>NUCLEOTIDE SEQUENCE [LARGE SCALE GENOMIC DNA]</scope>
    <source>
        <strain evidence="8 9">MD1149</strain>
    </source>
</reference>
<gene>
    <name evidence="8" type="ORF">BMF94_5297</name>
</gene>
<organism evidence="8 9">
    <name type="scientific">Rhodotorula taiwanensis</name>
    <dbReference type="NCBI Taxonomy" id="741276"/>
    <lineage>
        <taxon>Eukaryota</taxon>
        <taxon>Fungi</taxon>
        <taxon>Dikarya</taxon>
        <taxon>Basidiomycota</taxon>
        <taxon>Pucciniomycotina</taxon>
        <taxon>Microbotryomycetes</taxon>
        <taxon>Sporidiobolales</taxon>
        <taxon>Sporidiobolaceae</taxon>
        <taxon>Rhodotorula</taxon>
    </lineage>
</organism>
<dbReference type="STRING" id="741276.A0A2S5B4P4"/>
<evidence type="ECO:0000256" key="1">
    <source>
        <dbReference type="ARBA" id="ARBA00001974"/>
    </source>
</evidence>
<dbReference type="InterPro" id="IPR016166">
    <property type="entry name" value="FAD-bd_PCMH"/>
</dbReference>
<dbReference type="GO" id="GO:0016491">
    <property type="term" value="F:oxidoreductase activity"/>
    <property type="evidence" value="ECO:0007669"/>
    <property type="project" value="UniProtKB-KW"/>
</dbReference>
<dbReference type="PROSITE" id="PS51387">
    <property type="entry name" value="FAD_PCMH"/>
    <property type="match status" value="1"/>
</dbReference>
<dbReference type="InterPro" id="IPR012951">
    <property type="entry name" value="BBE"/>
</dbReference>
<keyword evidence="6" id="KW-0732">Signal</keyword>
<comment type="cofactor">
    <cofactor evidence="1">
        <name>FAD</name>
        <dbReference type="ChEBI" id="CHEBI:57692"/>
    </cofactor>
</comment>
<name>A0A2S5B4P4_9BASI</name>
<dbReference type="InterPro" id="IPR006093">
    <property type="entry name" value="Oxy_OxRdtase_FAD_BS"/>
</dbReference>
<dbReference type="InterPro" id="IPR050416">
    <property type="entry name" value="FAD-linked_Oxidoreductase"/>
</dbReference>
<feature type="domain" description="FAD-binding PCMH-type" evidence="7">
    <location>
        <begin position="68"/>
        <end position="237"/>
    </location>
</feature>
<keyword evidence="5" id="KW-0560">Oxidoreductase</keyword>
<dbReference type="Pfam" id="PF08031">
    <property type="entry name" value="BBE"/>
    <property type="match status" value="1"/>
</dbReference>
<dbReference type="PROSITE" id="PS00862">
    <property type="entry name" value="OX2_COVAL_FAD"/>
    <property type="match status" value="1"/>
</dbReference>
<dbReference type="InterPro" id="IPR016169">
    <property type="entry name" value="FAD-bd_PCMH_sub2"/>
</dbReference>
<evidence type="ECO:0000313" key="9">
    <source>
        <dbReference type="Proteomes" id="UP000237144"/>
    </source>
</evidence>
<comment type="caution">
    <text evidence="8">The sequence shown here is derived from an EMBL/GenBank/DDBJ whole genome shotgun (WGS) entry which is preliminary data.</text>
</comment>
<keyword evidence="4" id="KW-0274">FAD</keyword>
<keyword evidence="9" id="KW-1185">Reference proteome</keyword>
<evidence type="ECO:0000313" key="8">
    <source>
        <dbReference type="EMBL" id="POY71705.1"/>
    </source>
</evidence>
<accession>A0A2S5B4P4</accession>
<dbReference type="Proteomes" id="UP000237144">
    <property type="component" value="Unassembled WGS sequence"/>
</dbReference>
<comment type="similarity">
    <text evidence="2">Belongs to the oxygen-dependent FAD-linked oxidoreductase family.</text>
</comment>
<evidence type="ECO:0000256" key="4">
    <source>
        <dbReference type="ARBA" id="ARBA00022827"/>
    </source>
</evidence>
<dbReference type="InterPro" id="IPR006094">
    <property type="entry name" value="Oxid_FAD_bind_N"/>
</dbReference>
<evidence type="ECO:0000256" key="6">
    <source>
        <dbReference type="SAM" id="SignalP"/>
    </source>
</evidence>
<dbReference type="EMBL" id="PJQD01000074">
    <property type="protein sequence ID" value="POY71705.1"/>
    <property type="molecule type" value="Genomic_DNA"/>
</dbReference>
<evidence type="ECO:0000259" key="7">
    <source>
        <dbReference type="PROSITE" id="PS51387"/>
    </source>
</evidence>
<dbReference type="SUPFAM" id="SSF56176">
    <property type="entry name" value="FAD-binding/transporter-associated domain-like"/>
    <property type="match status" value="1"/>
</dbReference>
<dbReference type="Gene3D" id="3.40.462.20">
    <property type="match status" value="1"/>
</dbReference>
<feature type="signal peptide" evidence="6">
    <location>
        <begin position="1"/>
        <end position="26"/>
    </location>
</feature>
<dbReference type="Gene3D" id="3.30.465.10">
    <property type="match status" value="1"/>
</dbReference>
<keyword evidence="3" id="KW-0285">Flavoprotein</keyword>
<dbReference type="OrthoDB" id="407275at2759"/>